<keyword evidence="6" id="KW-0769">Symport</keyword>
<feature type="transmembrane region" description="Helical" evidence="10">
    <location>
        <begin position="19"/>
        <end position="39"/>
    </location>
</feature>
<evidence type="ECO:0000256" key="3">
    <source>
        <dbReference type="ARBA" id="ARBA00022448"/>
    </source>
</evidence>
<feature type="transmembrane region" description="Helical" evidence="10">
    <location>
        <begin position="483"/>
        <end position="506"/>
    </location>
</feature>
<feature type="domain" description="Major facilitator superfamily (MFS) profile" evidence="11">
    <location>
        <begin position="26"/>
        <end position="510"/>
    </location>
</feature>
<evidence type="ECO:0000256" key="7">
    <source>
        <dbReference type="ARBA" id="ARBA00022989"/>
    </source>
</evidence>
<dbReference type="InterPro" id="IPR045262">
    <property type="entry name" value="STP/PLT_plant"/>
</dbReference>
<feature type="transmembrane region" description="Helical" evidence="10">
    <location>
        <begin position="116"/>
        <end position="140"/>
    </location>
</feature>
<comment type="caution">
    <text evidence="12">The sequence shown here is derived from an EMBL/GenBank/DDBJ whole genome shotgun (WGS) entry which is preliminary data.</text>
</comment>
<feature type="transmembrane region" description="Helical" evidence="10">
    <location>
        <begin position="456"/>
        <end position="477"/>
    </location>
</feature>
<dbReference type="InterPro" id="IPR003663">
    <property type="entry name" value="Sugar/inositol_transpt"/>
</dbReference>
<gene>
    <name evidence="12" type="ORF">WJX74_010039</name>
</gene>
<dbReference type="InterPro" id="IPR020846">
    <property type="entry name" value="MFS_dom"/>
</dbReference>
<dbReference type="InterPro" id="IPR044778">
    <property type="entry name" value="MFS_STP/MST-like_plant"/>
</dbReference>
<evidence type="ECO:0000256" key="2">
    <source>
        <dbReference type="ARBA" id="ARBA00010992"/>
    </source>
</evidence>
<feature type="transmembrane region" description="Helical" evidence="10">
    <location>
        <begin position="388"/>
        <end position="414"/>
    </location>
</feature>
<proteinExistence type="inferred from homology"/>
<evidence type="ECO:0000256" key="8">
    <source>
        <dbReference type="ARBA" id="ARBA00023136"/>
    </source>
</evidence>
<dbReference type="Proteomes" id="UP001438707">
    <property type="component" value="Unassembled WGS sequence"/>
</dbReference>
<keyword evidence="5 10" id="KW-0812">Transmembrane</keyword>
<keyword evidence="4" id="KW-0762">Sugar transport</keyword>
<feature type="transmembrane region" description="Helical" evidence="10">
    <location>
        <begin position="174"/>
        <end position="194"/>
    </location>
</feature>
<feature type="transmembrane region" description="Helical" evidence="10">
    <location>
        <begin position="420"/>
        <end position="444"/>
    </location>
</feature>
<sequence>MGGGAAAGGNVKGKYNARFTWASFFCCLAASFGGALFGYDNGVMGGVISQSGFLGRFFGPLCPPMLPNGQPSSTPIAFQSLGEDNCKGPEYERYFAALESGQSATNKLFCQFNSQILQLLTSVLFLAGTVSECTGFTAYLNRYHGRTRVMMYSGVAFMIAGILFATAYNVSQIFIGRILQGFAISFASVSVPIYNSEMAPPQFRGTFNQLFQLTLTFFILVAQVINLIMHVTGAESSWGFRLSLGFAFVPSFFLFLGGVFLPDSPNSLLERGFASKAKKNLQFVRGTKDVDKEFNDIVEAAELAAAVKHPWRNLFSAKYRPQLVLSACCTLFQQWTGINILIFYAPEIFLALGASRTISLVAGIAIGACNHLSTYVSAIIADYVGRRFLFLEAGVQMFAALITIAISLLCLGAKSIWEAWYILGLSCLFDMAYAWSWGPLAWTYPSEIQVLETRSAGMAVTSLFNLLFSFVIGQTFLSMLCSLQWGVFLLFACCVAFMTVFVYLFFPETKGIPIEECPLLFKSHWFWKRYANRSIGFQERMVMEKKMMEAAEQGKPLPDIPGMESVKEEIMSRNGGDMRNLAGAEKAVDGNPKV</sequence>
<dbReference type="InterPro" id="IPR036259">
    <property type="entry name" value="MFS_trans_sf"/>
</dbReference>
<accession>A0AAW1RYR7</accession>
<dbReference type="PANTHER" id="PTHR23500:SF357">
    <property type="entry name" value="IP12678P"/>
    <property type="match status" value="1"/>
</dbReference>
<dbReference type="InterPro" id="IPR005829">
    <property type="entry name" value="Sugar_transporter_CS"/>
</dbReference>
<evidence type="ECO:0000256" key="1">
    <source>
        <dbReference type="ARBA" id="ARBA00004141"/>
    </source>
</evidence>
<feature type="transmembrane region" description="Helical" evidence="10">
    <location>
        <begin position="149"/>
        <end position="168"/>
    </location>
</feature>
<dbReference type="GO" id="GO:0016020">
    <property type="term" value="C:membrane"/>
    <property type="evidence" value="ECO:0007669"/>
    <property type="project" value="UniProtKB-SubCell"/>
</dbReference>
<dbReference type="EMBL" id="JALJOS010000005">
    <property type="protein sequence ID" value="KAK9839129.1"/>
    <property type="molecule type" value="Genomic_DNA"/>
</dbReference>
<dbReference type="PROSITE" id="PS00216">
    <property type="entry name" value="SUGAR_TRANSPORT_1"/>
    <property type="match status" value="1"/>
</dbReference>
<keyword evidence="8 10" id="KW-0472">Membrane</keyword>
<evidence type="ECO:0000313" key="13">
    <source>
        <dbReference type="Proteomes" id="UP001438707"/>
    </source>
</evidence>
<protein>
    <recommendedName>
        <fullName evidence="11">Major facilitator superfamily (MFS) profile domain-containing protein</fullName>
    </recommendedName>
</protein>
<dbReference type="AlphaFoldDB" id="A0AAW1RYR7"/>
<evidence type="ECO:0000256" key="5">
    <source>
        <dbReference type="ARBA" id="ARBA00022692"/>
    </source>
</evidence>
<keyword evidence="7 10" id="KW-1133">Transmembrane helix</keyword>
<comment type="similarity">
    <text evidence="2 9">Belongs to the major facilitator superfamily. Sugar transporter (TC 2.A.1.1) family.</text>
</comment>
<keyword evidence="3 9" id="KW-0813">Transport</keyword>
<dbReference type="GO" id="GO:0015145">
    <property type="term" value="F:monosaccharide transmembrane transporter activity"/>
    <property type="evidence" value="ECO:0007669"/>
    <property type="project" value="InterPro"/>
</dbReference>
<dbReference type="PROSITE" id="PS50850">
    <property type="entry name" value="MFS"/>
    <property type="match status" value="1"/>
</dbReference>
<evidence type="ECO:0000256" key="10">
    <source>
        <dbReference type="SAM" id="Phobius"/>
    </source>
</evidence>
<organism evidence="12 13">
    <name type="scientific">Apatococcus lobatus</name>
    <dbReference type="NCBI Taxonomy" id="904363"/>
    <lineage>
        <taxon>Eukaryota</taxon>
        <taxon>Viridiplantae</taxon>
        <taxon>Chlorophyta</taxon>
        <taxon>core chlorophytes</taxon>
        <taxon>Trebouxiophyceae</taxon>
        <taxon>Chlorellales</taxon>
        <taxon>Chlorellaceae</taxon>
        <taxon>Apatococcus</taxon>
    </lineage>
</organism>
<dbReference type="Pfam" id="PF00083">
    <property type="entry name" value="Sugar_tr"/>
    <property type="match status" value="1"/>
</dbReference>
<feature type="transmembrane region" description="Helical" evidence="10">
    <location>
        <begin position="240"/>
        <end position="261"/>
    </location>
</feature>
<evidence type="ECO:0000256" key="9">
    <source>
        <dbReference type="RuleBase" id="RU003346"/>
    </source>
</evidence>
<reference evidence="12 13" key="1">
    <citation type="journal article" date="2024" name="Nat. Commun.">
        <title>Phylogenomics reveals the evolutionary origins of lichenization in chlorophyte algae.</title>
        <authorList>
            <person name="Puginier C."/>
            <person name="Libourel C."/>
            <person name="Otte J."/>
            <person name="Skaloud P."/>
            <person name="Haon M."/>
            <person name="Grisel S."/>
            <person name="Petersen M."/>
            <person name="Berrin J.G."/>
            <person name="Delaux P.M."/>
            <person name="Dal Grande F."/>
            <person name="Keller J."/>
        </authorList>
    </citation>
    <scope>NUCLEOTIDE SEQUENCE [LARGE SCALE GENOMIC DNA]</scope>
    <source>
        <strain evidence="12 13">SAG 2145</strain>
    </source>
</reference>
<evidence type="ECO:0000256" key="6">
    <source>
        <dbReference type="ARBA" id="ARBA00022847"/>
    </source>
</evidence>
<dbReference type="InterPro" id="IPR005828">
    <property type="entry name" value="MFS_sugar_transport-like"/>
</dbReference>
<comment type="subcellular location">
    <subcellularLocation>
        <location evidence="1">Membrane</location>
        <topology evidence="1">Multi-pass membrane protein</topology>
    </subcellularLocation>
</comment>
<feature type="transmembrane region" description="Helical" evidence="10">
    <location>
        <begin position="357"/>
        <end position="381"/>
    </location>
</feature>
<dbReference type="SUPFAM" id="SSF103473">
    <property type="entry name" value="MFS general substrate transporter"/>
    <property type="match status" value="1"/>
</dbReference>
<keyword evidence="13" id="KW-1185">Reference proteome</keyword>
<dbReference type="Gene3D" id="1.20.1250.20">
    <property type="entry name" value="MFS general substrate transporter like domains"/>
    <property type="match status" value="1"/>
</dbReference>
<feature type="transmembrane region" description="Helical" evidence="10">
    <location>
        <begin position="206"/>
        <end position="228"/>
    </location>
</feature>
<dbReference type="PRINTS" id="PR00171">
    <property type="entry name" value="SUGRTRNSPORT"/>
</dbReference>
<dbReference type="NCBIfam" id="TIGR00879">
    <property type="entry name" value="SP"/>
    <property type="match status" value="1"/>
</dbReference>
<dbReference type="CDD" id="cd17361">
    <property type="entry name" value="MFS_STP"/>
    <property type="match status" value="1"/>
</dbReference>
<dbReference type="GO" id="GO:0015293">
    <property type="term" value="F:symporter activity"/>
    <property type="evidence" value="ECO:0007669"/>
    <property type="project" value="UniProtKB-KW"/>
</dbReference>
<evidence type="ECO:0000313" key="12">
    <source>
        <dbReference type="EMBL" id="KAK9839129.1"/>
    </source>
</evidence>
<dbReference type="PANTHER" id="PTHR23500">
    <property type="entry name" value="SOLUTE CARRIER FAMILY 2, FACILITATED GLUCOSE TRANSPORTER"/>
    <property type="match status" value="1"/>
</dbReference>
<evidence type="ECO:0000259" key="11">
    <source>
        <dbReference type="PROSITE" id="PS50850"/>
    </source>
</evidence>
<name>A0AAW1RYR7_9CHLO</name>
<evidence type="ECO:0000256" key="4">
    <source>
        <dbReference type="ARBA" id="ARBA00022597"/>
    </source>
</evidence>
<feature type="transmembrane region" description="Helical" evidence="10">
    <location>
        <begin position="323"/>
        <end position="345"/>
    </location>
</feature>